<dbReference type="EMBL" id="FMYM01000011">
    <property type="protein sequence ID" value="SDC61209.1"/>
    <property type="molecule type" value="Genomic_DNA"/>
</dbReference>
<evidence type="ECO:0000313" key="4">
    <source>
        <dbReference type="Proteomes" id="UP000242662"/>
    </source>
</evidence>
<dbReference type="GO" id="GO:0003723">
    <property type="term" value="F:RNA binding"/>
    <property type="evidence" value="ECO:0007669"/>
    <property type="project" value="InterPro"/>
</dbReference>
<reference evidence="4" key="1">
    <citation type="submission" date="2016-09" db="EMBL/GenBank/DDBJ databases">
        <authorList>
            <person name="Varghese N."/>
            <person name="Submissions S."/>
        </authorList>
    </citation>
    <scope>NUCLEOTIDE SEQUENCE [LARGE SCALE GENOMIC DNA]</scope>
    <source>
        <strain evidence="4">25nlg</strain>
    </source>
</reference>
<dbReference type="Gene3D" id="2.30.24.10">
    <property type="entry name" value="CAT RNA-binding domain"/>
    <property type="match status" value="1"/>
</dbReference>
<protein>
    <submittedName>
        <fullName evidence="3">Transcriptional antiterminator, BglG family</fullName>
    </submittedName>
</protein>
<dbReference type="PROSITE" id="PS51372">
    <property type="entry name" value="PRD_2"/>
    <property type="match status" value="2"/>
</dbReference>
<dbReference type="SUPFAM" id="SSF50151">
    <property type="entry name" value="SacY-like RNA-binding domain"/>
    <property type="match status" value="1"/>
</dbReference>
<proteinExistence type="predicted"/>
<dbReference type="Gene3D" id="1.10.1790.10">
    <property type="entry name" value="PRD domain"/>
    <property type="match status" value="2"/>
</dbReference>
<dbReference type="Pfam" id="PF03123">
    <property type="entry name" value="CAT_RBD"/>
    <property type="match status" value="1"/>
</dbReference>
<evidence type="ECO:0000256" key="1">
    <source>
        <dbReference type="ARBA" id="ARBA00022737"/>
    </source>
</evidence>
<dbReference type="PANTHER" id="PTHR30185:SF15">
    <property type="entry name" value="CRYPTIC BETA-GLUCOSIDE BGL OPERON ANTITERMINATOR"/>
    <property type="match status" value="1"/>
</dbReference>
<keyword evidence="4" id="KW-1185">Reference proteome</keyword>
<dbReference type="Pfam" id="PF00874">
    <property type="entry name" value="PRD"/>
    <property type="match status" value="2"/>
</dbReference>
<accession>A0A1G6N042</accession>
<dbReference type="Proteomes" id="UP000242662">
    <property type="component" value="Unassembled WGS sequence"/>
</dbReference>
<evidence type="ECO:0000259" key="2">
    <source>
        <dbReference type="PROSITE" id="PS51372"/>
    </source>
</evidence>
<feature type="domain" description="PRD" evidence="2">
    <location>
        <begin position="65"/>
        <end position="170"/>
    </location>
</feature>
<dbReference type="InterPro" id="IPR050661">
    <property type="entry name" value="BglG_antiterminators"/>
</dbReference>
<dbReference type="SMART" id="SM01061">
    <property type="entry name" value="CAT_RBD"/>
    <property type="match status" value="1"/>
</dbReference>
<dbReference type="PANTHER" id="PTHR30185">
    <property type="entry name" value="CRYPTIC BETA-GLUCOSIDE BGL OPERON ANTITERMINATOR"/>
    <property type="match status" value="1"/>
</dbReference>
<keyword evidence="1" id="KW-0677">Repeat</keyword>
<dbReference type="InterPro" id="IPR004341">
    <property type="entry name" value="CAT_RNA-bd_dom"/>
</dbReference>
<dbReference type="SUPFAM" id="SSF63520">
    <property type="entry name" value="PTS-regulatory domain, PRD"/>
    <property type="match status" value="2"/>
</dbReference>
<dbReference type="InterPro" id="IPR036634">
    <property type="entry name" value="PRD_sf"/>
</dbReference>
<dbReference type="RefSeq" id="WP_090776456.1">
    <property type="nucleotide sequence ID" value="NZ_FMYM01000011.1"/>
</dbReference>
<dbReference type="NCBIfam" id="NF046042">
    <property type="entry name" value="LicT"/>
    <property type="match status" value="1"/>
</dbReference>
<gene>
    <name evidence="3" type="ORF">SAMN05421737_11159</name>
</gene>
<dbReference type="InterPro" id="IPR036650">
    <property type="entry name" value="CAT_RNA-bd_dom_sf"/>
</dbReference>
<dbReference type="STRING" id="1464122.SAMN05421737_11159"/>
<dbReference type="OrthoDB" id="9813552at2"/>
<feature type="domain" description="PRD" evidence="2">
    <location>
        <begin position="171"/>
        <end position="282"/>
    </location>
</feature>
<sequence>MIIKKVLNNNVVLTEDELHHELVVMGKGIAFGKKNGDEIEAEKIDKTFSLTSVEVSRKFERLLAEVPEVYLHIAERIVSYAEETLGETLNDYVYVALTDHLYFAVTRHQEQVVLKNTLLWELKKYYRKEFEIGLKALDFIAEMTGVRLDTSEAASISLHIVNAQKEHARMTDTVEAIEIVDTLLTIAKYDLKMAFDETSINYDRFLTHLRFFAYRIVHGETLLEEEDDFLFEQVKRKYPVEYETSTKMSAYIMHRFGRAVSKDERVYLTVHLHRVASRENRLT</sequence>
<organism evidence="3 4">
    <name type="scientific">Shouchella lonarensis</name>
    <dbReference type="NCBI Taxonomy" id="1464122"/>
    <lineage>
        <taxon>Bacteria</taxon>
        <taxon>Bacillati</taxon>
        <taxon>Bacillota</taxon>
        <taxon>Bacilli</taxon>
        <taxon>Bacillales</taxon>
        <taxon>Bacillaceae</taxon>
        <taxon>Shouchella</taxon>
    </lineage>
</organism>
<dbReference type="InterPro" id="IPR011608">
    <property type="entry name" value="PRD"/>
</dbReference>
<evidence type="ECO:0000313" key="3">
    <source>
        <dbReference type="EMBL" id="SDC61209.1"/>
    </source>
</evidence>
<name>A0A1G6N042_9BACI</name>
<dbReference type="AlphaFoldDB" id="A0A1G6N042"/>
<dbReference type="GO" id="GO:0006355">
    <property type="term" value="P:regulation of DNA-templated transcription"/>
    <property type="evidence" value="ECO:0007669"/>
    <property type="project" value="InterPro"/>
</dbReference>